<reference evidence="2" key="1">
    <citation type="journal article" date="2022" name="Int. J. Mol. Sci.">
        <title>Draft Genome of Tanacetum Coccineum: Genomic Comparison of Closely Related Tanacetum-Family Plants.</title>
        <authorList>
            <person name="Yamashiro T."/>
            <person name="Shiraishi A."/>
            <person name="Nakayama K."/>
            <person name="Satake H."/>
        </authorList>
    </citation>
    <scope>NUCLEOTIDE SEQUENCE</scope>
</reference>
<evidence type="ECO:0000313" key="2">
    <source>
        <dbReference type="EMBL" id="GJS64586.1"/>
    </source>
</evidence>
<comment type="caution">
    <text evidence="2">The sequence shown here is derived from an EMBL/GenBank/DDBJ whole genome shotgun (WGS) entry which is preliminary data.</text>
</comment>
<protein>
    <submittedName>
        <fullName evidence="2">Uncharacterized protein</fullName>
    </submittedName>
</protein>
<evidence type="ECO:0000256" key="1">
    <source>
        <dbReference type="SAM" id="MobiDB-lite"/>
    </source>
</evidence>
<sequence>MISRKLNSLQQVPAYLYLYYPSVLRVLVSIISEPTVLTPAHETSSGAPVTTLPLPSVSITPPVPQQTTTPIPTPLITTDAPTITTATLESNALFVVQLRVVKLEKDVFELKNVDHSTATIATLKSQVPSPNDDEMQWTRLLTQSKDALKKHDNDEDDDYEDPPAGPNQGKKTKRRRIKESESSKKPSTTKETLKGKDPFKGSKTGKSASAKESAEEPTSEVNGSRNLQGLLLLIQNGTSVKLYLDNLNSLGSIKWSLLQRILSHSTTSWPLLLTSPSHPDHLTVAADYLFNNDLEYLKSSDPERTYTTSITKTKVAWYEIEGIKEMVPTLWSLIKVGYDKDALKGIKH</sequence>
<reference evidence="2" key="2">
    <citation type="submission" date="2022-01" db="EMBL/GenBank/DDBJ databases">
        <authorList>
            <person name="Yamashiro T."/>
            <person name="Shiraishi A."/>
            <person name="Satake H."/>
            <person name="Nakayama K."/>
        </authorList>
    </citation>
    <scope>NUCLEOTIDE SEQUENCE</scope>
</reference>
<feature type="compositionally biased region" description="Basic and acidic residues" evidence="1">
    <location>
        <begin position="191"/>
        <end position="200"/>
    </location>
</feature>
<organism evidence="2 3">
    <name type="scientific">Tanacetum coccineum</name>
    <dbReference type="NCBI Taxonomy" id="301880"/>
    <lineage>
        <taxon>Eukaryota</taxon>
        <taxon>Viridiplantae</taxon>
        <taxon>Streptophyta</taxon>
        <taxon>Embryophyta</taxon>
        <taxon>Tracheophyta</taxon>
        <taxon>Spermatophyta</taxon>
        <taxon>Magnoliopsida</taxon>
        <taxon>eudicotyledons</taxon>
        <taxon>Gunneridae</taxon>
        <taxon>Pentapetalae</taxon>
        <taxon>asterids</taxon>
        <taxon>campanulids</taxon>
        <taxon>Asterales</taxon>
        <taxon>Asteraceae</taxon>
        <taxon>Asteroideae</taxon>
        <taxon>Anthemideae</taxon>
        <taxon>Anthemidinae</taxon>
        <taxon>Tanacetum</taxon>
    </lineage>
</organism>
<proteinExistence type="predicted"/>
<feature type="compositionally biased region" description="Low complexity" evidence="1">
    <location>
        <begin position="201"/>
        <end position="211"/>
    </location>
</feature>
<accession>A0ABQ4XH34</accession>
<dbReference type="EMBL" id="BQNB010009515">
    <property type="protein sequence ID" value="GJS64586.1"/>
    <property type="molecule type" value="Genomic_DNA"/>
</dbReference>
<gene>
    <name evidence="2" type="ORF">Tco_0679150</name>
</gene>
<dbReference type="Proteomes" id="UP001151760">
    <property type="component" value="Unassembled WGS sequence"/>
</dbReference>
<evidence type="ECO:0000313" key="3">
    <source>
        <dbReference type="Proteomes" id="UP001151760"/>
    </source>
</evidence>
<name>A0ABQ4XH34_9ASTR</name>
<keyword evidence="3" id="KW-1185">Reference proteome</keyword>
<feature type="region of interest" description="Disordered" evidence="1">
    <location>
        <begin position="148"/>
        <end position="222"/>
    </location>
</feature>